<dbReference type="Gene3D" id="3.30.70.270">
    <property type="match status" value="2"/>
</dbReference>
<dbReference type="Pfam" id="PF08284">
    <property type="entry name" value="RVP_2"/>
    <property type="match status" value="1"/>
</dbReference>
<keyword evidence="15" id="KW-1185">Reference proteome</keyword>
<sequence length="949" mass="106597">MDRRERHEQHGRRARGRPRRDAIGAGPEDLGDGSGPENEVPGPHGQQQAERTADIIEAYERGRQAAARGGDAPAAPPDEAAAYLKLFDTFGRLGPPKFQGDGIEAAEEWLASMQSKFRICRAPEANRVELAAHYLENAARFWWENEKLNFEGDQERIPWVWFEEKFKEEFVGELQQEEQRQRFMTLKQEGRTVAEYNATFTALSKYVPDIRGNAPRYRRHYLNGLRHKIAAIVDNPAVHNLRQLMSHAAQIEAHHKLEREEMLERNVRQKGSKGQPVGQSKVVVSSSASAPAPKAMDRFNTWCRTCNKAHDEWNCRFQNQACFNCGSTSHWRRDCPLPQQPPHGRGYGSESHPLGGARDGSQPGGRFGSRDGGRGGGRGVVSGRGQDGGRFSVRGGGRVGIYAAEFECIDRDNQVKEIETPHFAAQAEMLSGIVSISGHLAYVLFDTGCSHSVVSREFASTCGWETKVMDELTGVRTPLGQCSQVVSSCKGLKVCVADREFLVDLIVLDISGYDVLLGFDWLVKHNAIIECAKRRVQFQVGRPIMCTLNLRIAGDPIPYISAIEARHLLEAGCVGYIAAVVVDSVVKPDISTIPVVREFTDVFPEDISGMPPHREIEFGIELMPGTTPISKAPYRMAPAELKELKVQLEELLEKGFIRPSASPWGAPVMFVKKKDGTLRLCIDYRELNKVTVKNRYPLPRIDDLFDQLQGSSIYSKIDLRSGYHQLRIKPEDVEKTAFRSRYGHYEYLVMPFGLTNAPAAFMDLMNRVFRDCLDNFVVVFIDDILIYSRTSEEHAKHLRVVLNKLREHKLFGKFSKCEFWLEEVAFLGHVISRKGLSVDPAKVRAVAEWGQLKSVSEVRSFLGLAGYYRRFVEGFSKIARPLTQLLHKDTKFEWGEEQEASFQALKDRLISAPILAMSVPDKEFAVYTDASRVGLGCVLMQDDHVIAYG</sequence>
<feature type="domain" description="Reverse transcriptase" evidence="13">
    <location>
        <begin position="652"/>
        <end position="831"/>
    </location>
</feature>
<dbReference type="InterPro" id="IPR036875">
    <property type="entry name" value="Znf_CCHC_sf"/>
</dbReference>
<dbReference type="SUPFAM" id="SSF50630">
    <property type="entry name" value="Acid proteases"/>
    <property type="match status" value="1"/>
</dbReference>
<dbReference type="Gene3D" id="2.40.70.10">
    <property type="entry name" value="Acid Proteases"/>
    <property type="match status" value="1"/>
</dbReference>
<dbReference type="InterPro" id="IPR043128">
    <property type="entry name" value="Rev_trsase/Diguanyl_cyclase"/>
</dbReference>
<feature type="compositionally biased region" description="Basic residues" evidence="11">
    <location>
        <begin position="9"/>
        <end position="18"/>
    </location>
</feature>
<dbReference type="GO" id="GO:0004519">
    <property type="term" value="F:endonuclease activity"/>
    <property type="evidence" value="ECO:0007669"/>
    <property type="project" value="UniProtKB-KW"/>
</dbReference>
<evidence type="ECO:0000256" key="9">
    <source>
        <dbReference type="ARBA" id="ARBA00023125"/>
    </source>
</evidence>
<dbReference type="Proteomes" id="UP001140206">
    <property type="component" value="Chromosome 2"/>
</dbReference>
<dbReference type="InterPro" id="IPR005162">
    <property type="entry name" value="Retrotrans_gag_dom"/>
</dbReference>
<feature type="region of interest" description="Disordered" evidence="11">
    <location>
        <begin position="265"/>
        <end position="293"/>
    </location>
</feature>
<dbReference type="PANTHER" id="PTHR24559:SF444">
    <property type="entry name" value="REVERSE TRANSCRIPTASE DOMAIN-CONTAINING PROTEIN"/>
    <property type="match status" value="1"/>
</dbReference>
<dbReference type="EMBL" id="JAMFTS010000002">
    <property type="protein sequence ID" value="KAJ4792483.1"/>
    <property type="molecule type" value="Genomic_DNA"/>
</dbReference>
<evidence type="ECO:0000256" key="7">
    <source>
        <dbReference type="ARBA" id="ARBA00022801"/>
    </source>
</evidence>
<evidence type="ECO:0000256" key="3">
    <source>
        <dbReference type="ARBA" id="ARBA00022695"/>
    </source>
</evidence>
<keyword evidence="3" id="KW-0548">Nucleotidyltransferase</keyword>
<dbReference type="Gene3D" id="3.10.10.10">
    <property type="entry name" value="HIV Type 1 Reverse Transcriptase, subunit A, domain 1"/>
    <property type="match status" value="1"/>
</dbReference>
<keyword evidence="10" id="KW-0479">Metal-binding</keyword>
<keyword evidence="8" id="KW-0695">RNA-directed DNA polymerase</keyword>
<dbReference type="FunFam" id="3.30.70.270:FF:000026">
    <property type="entry name" value="Transposon Ty3-G Gag-Pol polyprotein"/>
    <property type="match status" value="1"/>
</dbReference>
<feature type="domain" description="CCHC-type" evidence="12">
    <location>
        <begin position="322"/>
        <end position="336"/>
    </location>
</feature>
<dbReference type="PROSITE" id="PS50158">
    <property type="entry name" value="ZF_CCHC"/>
    <property type="match status" value="1"/>
</dbReference>
<dbReference type="CDD" id="cd00303">
    <property type="entry name" value="retropepsin_like"/>
    <property type="match status" value="1"/>
</dbReference>
<dbReference type="SUPFAM" id="SSF57756">
    <property type="entry name" value="Retrovirus zinc finger-like domains"/>
    <property type="match status" value="1"/>
</dbReference>
<dbReference type="InterPro" id="IPR053134">
    <property type="entry name" value="RNA-dir_DNA_polymerase"/>
</dbReference>
<feature type="compositionally biased region" description="Gly residues" evidence="11">
    <location>
        <begin position="374"/>
        <end position="389"/>
    </location>
</feature>
<organism evidence="14 15">
    <name type="scientific">Rhynchospora pubera</name>
    <dbReference type="NCBI Taxonomy" id="906938"/>
    <lineage>
        <taxon>Eukaryota</taxon>
        <taxon>Viridiplantae</taxon>
        <taxon>Streptophyta</taxon>
        <taxon>Embryophyta</taxon>
        <taxon>Tracheophyta</taxon>
        <taxon>Spermatophyta</taxon>
        <taxon>Magnoliopsida</taxon>
        <taxon>Liliopsida</taxon>
        <taxon>Poales</taxon>
        <taxon>Cyperaceae</taxon>
        <taxon>Cyperoideae</taxon>
        <taxon>Rhynchosporeae</taxon>
        <taxon>Rhynchospora</taxon>
    </lineage>
</organism>
<dbReference type="CDD" id="cd01647">
    <property type="entry name" value="RT_LTR"/>
    <property type="match status" value="1"/>
</dbReference>
<dbReference type="GO" id="GO:0003677">
    <property type="term" value="F:DNA binding"/>
    <property type="evidence" value="ECO:0007669"/>
    <property type="project" value="UniProtKB-KW"/>
</dbReference>
<evidence type="ECO:0000256" key="5">
    <source>
        <dbReference type="ARBA" id="ARBA00022750"/>
    </source>
</evidence>
<evidence type="ECO:0000256" key="11">
    <source>
        <dbReference type="SAM" id="MobiDB-lite"/>
    </source>
</evidence>
<dbReference type="FunFam" id="3.10.10.10:FF:000007">
    <property type="entry name" value="Retrovirus-related Pol polyprotein from transposon 17.6-like Protein"/>
    <property type="match status" value="1"/>
</dbReference>
<dbReference type="Pfam" id="PF00098">
    <property type="entry name" value="zf-CCHC"/>
    <property type="match status" value="1"/>
</dbReference>
<keyword evidence="9" id="KW-0238">DNA-binding</keyword>
<dbReference type="SMART" id="SM00343">
    <property type="entry name" value="ZnF_C2HC"/>
    <property type="match status" value="1"/>
</dbReference>
<dbReference type="InterPro" id="IPR043502">
    <property type="entry name" value="DNA/RNA_pol_sf"/>
</dbReference>
<feature type="region of interest" description="Disordered" evidence="11">
    <location>
        <begin position="1"/>
        <end position="53"/>
    </location>
</feature>
<keyword evidence="5" id="KW-0064">Aspartyl protease</keyword>
<dbReference type="GO" id="GO:0003964">
    <property type="term" value="F:RNA-directed DNA polymerase activity"/>
    <property type="evidence" value="ECO:0007669"/>
    <property type="project" value="UniProtKB-KW"/>
</dbReference>
<evidence type="ECO:0000256" key="1">
    <source>
        <dbReference type="ARBA" id="ARBA00022670"/>
    </source>
</evidence>
<name>A0AAV8FNC0_9POAL</name>
<gene>
    <name evidence="14" type="ORF">LUZ62_043729</name>
</gene>
<evidence type="ECO:0000259" key="12">
    <source>
        <dbReference type="PROSITE" id="PS50158"/>
    </source>
</evidence>
<comment type="caution">
    <text evidence="14">The sequence shown here is derived from an EMBL/GenBank/DDBJ whole genome shotgun (WGS) entry which is preliminary data.</text>
</comment>
<dbReference type="GO" id="GO:0006508">
    <property type="term" value="P:proteolysis"/>
    <property type="evidence" value="ECO:0007669"/>
    <property type="project" value="UniProtKB-KW"/>
</dbReference>
<dbReference type="InterPro" id="IPR001878">
    <property type="entry name" value="Znf_CCHC"/>
</dbReference>
<evidence type="ECO:0000259" key="13">
    <source>
        <dbReference type="PROSITE" id="PS50878"/>
    </source>
</evidence>
<evidence type="ECO:0000313" key="14">
    <source>
        <dbReference type="EMBL" id="KAJ4792483.1"/>
    </source>
</evidence>
<keyword evidence="2" id="KW-0808">Transferase</keyword>
<dbReference type="Pfam" id="PF17919">
    <property type="entry name" value="RT_RNaseH_2"/>
    <property type="match status" value="1"/>
</dbReference>
<dbReference type="GO" id="GO:0008270">
    <property type="term" value="F:zinc ion binding"/>
    <property type="evidence" value="ECO:0007669"/>
    <property type="project" value="UniProtKB-KW"/>
</dbReference>
<dbReference type="InterPro" id="IPR000477">
    <property type="entry name" value="RT_dom"/>
</dbReference>
<dbReference type="PANTHER" id="PTHR24559">
    <property type="entry name" value="TRANSPOSON TY3-I GAG-POL POLYPROTEIN"/>
    <property type="match status" value="1"/>
</dbReference>
<reference evidence="14" key="1">
    <citation type="submission" date="2022-08" db="EMBL/GenBank/DDBJ databases">
        <authorList>
            <person name="Marques A."/>
        </authorList>
    </citation>
    <scope>NUCLEOTIDE SEQUENCE</scope>
    <source>
        <strain evidence="14">RhyPub2mFocal</strain>
        <tissue evidence="14">Leaves</tissue>
    </source>
</reference>
<keyword evidence="10" id="KW-0862">Zinc</keyword>
<accession>A0AAV8FNC0</accession>
<dbReference type="AlphaFoldDB" id="A0AAV8FNC0"/>
<protein>
    <submittedName>
        <fullName evidence="14">Polyprotein</fullName>
    </submittedName>
</protein>
<dbReference type="InterPro" id="IPR041577">
    <property type="entry name" value="RT_RNaseH_2"/>
</dbReference>
<dbReference type="InterPro" id="IPR021109">
    <property type="entry name" value="Peptidase_aspartic_dom_sf"/>
</dbReference>
<dbReference type="Gene3D" id="4.10.60.10">
    <property type="entry name" value="Zinc finger, CCHC-type"/>
    <property type="match status" value="1"/>
</dbReference>
<keyword evidence="6" id="KW-0255">Endonuclease</keyword>
<evidence type="ECO:0000256" key="4">
    <source>
        <dbReference type="ARBA" id="ARBA00022722"/>
    </source>
</evidence>
<dbReference type="SUPFAM" id="SSF56672">
    <property type="entry name" value="DNA/RNA polymerases"/>
    <property type="match status" value="1"/>
</dbReference>
<keyword evidence="4" id="KW-0540">Nuclease</keyword>
<dbReference type="Pfam" id="PF03732">
    <property type="entry name" value="Retrotrans_gag"/>
    <property type="match status" value="1"/>
</dbReference>
<evidence type="ECO:0000256" key="10">
    <source>
        <dbReference type="PROSITE-ProRule" id="PRU00047"/>
    </source>
</evidence>
<evidence type="ECO:0000256" key="6">
    <source>
        <dbReference type="ARBA" id="ARBA00022759"/>
    </source>
</evidence>
<keyword evidence="10" id="KW-0863">Zinc-finger</keyword>
<feature type="compositionally biased region" description="Low complexity" evidence="11">
    <location>
        <begin position="273"/>
        <end position="293"/>
    </location>
</feature>
<dbReference type="Pfam" id="PF00078">
    <property type="entry name" value="RVT_1"/>
    <property type="match status" value="1"/>
</dbReference>
<evidence type="ECO:0000313" key="15">
    <source>
        <dbReference type="Proteomes" id="UP001140206"/>
    </source>
</evidence>
<evidence type="ECO:0000256" key="2">
    <source>
        <dbReference type="ARBA" id="ARBA00022679"/>
    </source>
</evidence>
<keyword evidence="1" id="KW-0645">Protease</keyword>
<feature type="region of interest" description="Disordered" evidence="11">
    <location>
        <begin position="336"/>
        <end position="389"/>
    </location>
</feature>
<dbReference type="GO" id="GO:0004190">
    <property type="term" value="F:aspartic-type endopeptidase activity"/>
    <property type="evidence" value="ECO:0007669"/>
    <property type="project" value="UniProtKB-KW"/>
</dbReference>
<keyword evidence="7" id="KW-0378">Hydrolase</keyword>
<proteinExistence type="predicted"/>
<dbReference type="PROSITE" id="PS50878">
    <property type="entry name" value="RT_POL"/>
    <property type="match status" value="1"/>
</dbReference>
<evidence type="ECO:0000256" key="8">
    <source>
        <dbReference type="ARBA" id="ARBA00022918"/>
    </source>
</evidence>